<protein>
    <submittedName>
        <fullName evidence="2">Uncharacterized protein</fullName>
    </submittedName>
</protein>
<sequence length="1226" mass="140777">MKNRSSKEIRGKSQRTSKLRGNHKILYGLLIFEGSNEAYIKRMEEVKMEGNLKLLKWNGASYQVQILAVHTNKYLLENLAFNLNCGRPKVSLQCLKECSTGNEFDHTEILQSVQVIAENSLSIKTAEIPPLLDKSEISQPEQLENPPLVQKPGNLHLQTISESPQSSNIEEIPQMSLQPQSTQLAEIAGTTMSQDYFILNISNSIPTVNVSSTSNYCNNFAESCKPVGNEGTTVIDKETNLQELTDRQAVGEGDDYLIFDISGFVPSTSIKESCTAIRNEEREMSNKPSTSDGNSSSDNYFDNDLYLDDSCVENDVDLNDLLSEQIPVEEFETNPNALVKKDVAVSEFDLRDKDDSIDDPTHIPANTERASATKLNQNVAVSEFDLSDKDDSIDDPTYIPEDTERASATKINQNLKMDNLKPITLNYRELNIIETKSKKHFCKFCLKLQTKFARHMELKHLDEDEVKYIFSLPKKDTTRLKLISKIRVEGDFMYNTQAEYNTANDLIVVRRPSSNKQRTGYHFKPCSDCGGMYSHLSLISHFRRCKLNRLKGNKDVSVSSRQKSLFVSVVASDILRYKILPVLRDDQVAQTIISDDGILLFGNRLAQKYRSPHLYKMIRTRLRCVATFFLKFKEVSSLPEIKFEHVFDPVHYDNVMLSINQMCSLNRETGKYKNPATAYAIGSYLKKMSFYLISEYIKKKAKSRQEDVKDFLQLLQDGLTHDVFKTVQENQLEQKRKKKVILPSSQDIQKLRLFLEDRRDMLMKKLHESFTYNSWKELLSTVLISLQLFNRRRAGEMERVEINDFLQYEELKENDELLKNLDSIEKKKTKNYVRFLIKGKLMRGVPVMVNKANFIALKLILEHRKRANVDCKNKYLFGIQGSSSSHLSATKLLNTYSKLCGAKRPETLRGTELRKHIATKCGTMNLGKTEIKDVADYLGHHEKIHYDYYRLPNATKDIVRMSNILEKAQENNSMEDTDNTRSGIDFQYDDNGDADDITFQIDNYGDTLKDSHQHEESTDNGIIQNPCKGDTERDSSIRSEKRNSHRLSWTKEERELVSKEFDFYIKNCEMPSNPECSAFVEQNELNRSVGQLRGFISNQIQKRKADIFSRSGQAPNKVKRQRWTDEEKKKAFNIFSNELEEKKLPSLAFCKEVIQENQVFKGRTPEMFLNGPAVCQGCNFVGYCKSGMTYWKCITTQNNIVEVDANAELSFSTEKFNKVELFMVIF</sequence>
<evidence type="ECO:0000313" key="2">
    <source>
        <dbReference type="EMBL" id="CAH1114873.1"/>
    </source>
</evidence>
<dbReference type="AlphaFoldDB" id="A0A9P0DDQ4"/>
<feature type="compositionally biased region" description="Polar residues" evidence="1">
    <location>
        <begin position="286"/>
        <end position="296"/>
    </location>
</feature>
<name>A0A9P0DDQ4_9CUCU</name>
<dbReference type="OrthoDB" id="6782360at2759"/>
<dbReference type="PANTHER" id="PTHR33480">
    <property type="entry name" value="SET DOMAIN-CONTAINING PROTEIN-RELATED"/>
    <property type="match status" value="1"/>
</dbReference>
<organism evidence="2 3">
    <name type="scientific">Psylliodes chrysocephalus</name>
    <dbReference type="NCBI Taxonomy" id="3402493"/>
    <lineage>
        <taxon>Eukaryota</taxon>
        <taxon>Metazoa</taxon>
        <taxon>Ecdysozoa</taxon>
        <taxon>Arthropoda</taxon>
        <taxon>Hexapoda</taxon>
        <taxon>Insecta</taxon>
        <taxon>Pterygota</taxon>
        <taxon>Neoptera</taxon>
        <taxon>Endopterygota</taxon>
        <taxon>Coleoptera</taxon>
        <taxon>Polyphaga</taxon>
        <taxon>Cucujiformia</taxon>
        <taxon>Chrysomeloidea</taxon>
        <taxon>Chrysomelidae</taxon>
        <taxon>Galerucinae</taxon>
        <taxon>Alticini</taxon>
        <taxon>Psylliodes</taxon>
    </lineage>
</organism>
<reference evidence="2" key="1">
    <citation type="submission" date="2022-01" db="EMBL/GenBank/DDBJ databases">
        <authorList>
            <person name="King R."/>
        </authorList>
    </citation>
    <scope>NUCLEOTIDE SEQUENCE</scope>
</reference>
<feature type="compositionally biased region" description="Basic and acidic residues" evidence="1">
    <location>
        <begin position="1007"/>
        <end position="1017"/>
    </location>
</feature>
<keyword evidence="3" id="KW-1185">Reference proteome</keyword>
<dbReference type="Proteomes" id="UP001153636">
    <property type="component" value="Chromosome 8"/>
</dbReference>
<feature type="region of interest" description="Disordered" evidence="1">
    <location>
        <begin position="278"/>
        <end position="299"/>
    </location>
</feature>
<dbReference type="EMBL" id="OV651820">
    <property type="protein sequence ID" value="CAH1114873.1"/>
    <property type="molecule type" value="Genomic_DNA"/>
</dbReference>
<feature type="region of interest" description="Disordered" evidence="1">
    <location>
        <begin position="1007"/>
        <end position="1044"/>
    </location>
</feature>
<evidence type="ECO:0000256" key="1">
    <source>
        <dbReference type="SAM" id="MobiDB-lite"/>
    </source>
</evidence>
<gene>
    <name evidence="2" type="ORF">PSYICH_LOCUS14331</name>
</gene>
<proteinExistence type="predicted"/>
<dbReference type="PANTHER" id="PTHR33480:SF1">
    <property type="entry name" value="TYR RECOMBINASE DOMAIN-CONTAINING PROTEIN"/>
    <property type="match status" value="1"/>
</dbReference>
<evidence type="ECO:0000313" key="3">
    <source>
        <dbReference type="Proteomes" id="UP001153636"/>
    </source>
</evidence>
<feature type="compositionally biased region" description="Basic and acidic residues" evidence="1">
    <location>
        <begin position="1029"/>
        <end position="1042"/>
    </location>
</feature>
<accession>A0A9P0DDQ4</accession>